<dbReference type="InterPro" id="IPR004868">
    <property type="entry name" value="DNA-dir_DNA_pol_B_mt/vir"/>
</dbReference>
<evidence type="ECO:0000256" key="6">
    <source>
        <dbReference type="ARBA" id="ARBA00022932"/>
    </source>
</evidence>
<dbReference type="PANTHER" id="PTHR33568:SF3">
    <property type="entry name" value="DNA-DIRECTED DNA POLYMERASE"/>
    <property type="match status" value="1"/>
</dbReference>
<dbReference type="GO" id="GO:0000166">
    <property type="term" value="F:nucleotide binding"/>
    <property type="evidence" value="ECO:0007669"/>
    <property type="project" value="InterPro"/>
</dbReference>
<keyword evidence="6 10" id="KW-0239">DNA-directed DNA polymerase</keyword>
<evidence type="ECO:0000313" key="12">
    <source>
        <dbReference type="EMBL" id="AQU12774.1"/>
    </source>
</evidence>
<comment type="catalytic activity">
    <reaction evidence="9 10">
        <text>DNA(n) + a 2'-deoxyribonucleoside 5'-triphosphate = DNA(n+1) + diphosphate</text>
        <dbReference type="Rhea" id="RHEA:22508"/>
        <dbReference type="Rhea" id="RHEA-COMP:17339"/>
        <dbReference type="Rhea" id="RHEA-COMP:17340"/>
        <dbReference type="ChEBI" id="CHEBI:33019"/>
        <dbReference type="ChEBI" id="CHEBI:61560"/>
        <dbReference type="ChEBI" id="CHEBI:173112"/>
        <dbReference type="EC" id="2.7.7.7"/>
    </reaction>
</comment>
<evidence type="ECO:0000256" key="7">
    <source>
        <dbReference type="ARBA" id="ARBA00023125"/>
    </source>
</evidence>
<evidence type="ECO:0000256" key="1">
    <source>
        <dbReference type="ARBA" id="ARBA00004173"/>
    </source>
</evidence>
<dbReference type="Gene3D" id="3.90.1600.10">
    <property type="entry name" value="Palm domain of DNA polymerase"/>
    <property type="match status" value="2"/>
</dbReference>
<keyword evidence="4 10" id="KW-0548">Nucleotidyltransferase</keyword>
<keyword evidence="5 10" id="KW-0235">DNA replication</keyword>
<dbReference type="GO" id="GO:0006260">
    <property type="term" value="P:DNA replication"/>
    <property type="evidence" value="ECO:0007669"/>
    <property type="project" value="UniProtKB-KW"/>
</dbReference>
<accession>A0A343B739</accession>
<dbReference type="PRINTS" id="PR00106">
    <property type="entry name" value="DNAPOLB"/>
</dbReference>
<dbReference type="PANTHER" id="PTHR33568">
    <property type="entry name" value="DNA POLYMERASE"/>
    <property type="match status" value="1"/>
</dbReference>
<geneLocation type="mitochondrion" evidence="12"/>
<proteinExistence type="inferred from homology"/>
<protein>
    <recommendedName>
        <fullName evidence="10">DNA polymerase</fullName>
        <ecNumber evidence="10">2.7.7.7</ecNumber>
    </recommendedName>
</protein>
<dbReference type="GO" id="GO:0005739">
    <property type="term" value="C:mitochondrion"/>
    <property type="evidence" value="ECO:0007669"/>
    <property type="project" value="UniProtKB-SubCell"/>
</dbReference>
<dbReference type="SUPFAM" id="SSF53098">
    <property type="entry name" value="Ribonuclease H-like"/>
    <property type="match status" value="1"/>
</dbReference>
<evidence type="ECO:0000256" key="4">
    <source>
        <dbReference type="ARBA" id="ARBA00022695"/>
    </source>
</evidence>
<dbReference type="InterPro" id="IPR043502">
    <property type="entry name" value="DNA/RNA_pol_sf"/>
</dbReference>
<dbReference type="InterPro" id="IPR006172">
    <property type="entry name" value="DNA-dir_DNA_pol_B"/>
</dbReference>
<dbReference type="SUPFAM" id="SSF56672">
    <property type="entry name" value="DNA/RNA polymerases"/>
    <property type="match status" value="1"/>
</dbReference>
<evidence type="ECO:0000256" key="5">
    <source>
        <dbReference type="ARBA" id="ARBA00022705"/>
    </source>
</evidence>
<evidence type="ECO:0000256" key="3">
    <source>
        <dbReference type="ARBA" id="ARBA00022679"/>
    </source>
</evidence>
<gene>
    <name evidence="12" type="primary">polB2</name>
</gene>
<evidence type="ECO:0000256" key="10">
    <source>
        <dbReference type="RuleBase" id="RU000442"/>
    </source>
</evidence>
<dbReference type="GO" id="GO:0003677">
    <property type="term" value="F:DNA binding"/>
    <property type="evidence" value="ECO:0007669"/>
    <property type="project" value="UniProtKB-KW"/>
</dbReference>
<sequence length="680" mass="78818">MEKLYYLKEFYRVHLLEAFGVNKFLSKYFVTFDIETIKINNKLIPYCISIFNGNKSLSAFINKNMDQKKLFKEFIHNLLSLFEHEKGDLSMIVYAHNLSGFDGVFLMNHLLTFGKVKPLIHNGKLISIKLIVEIKGHKNKRIIFKDSFLMLPLSLRELCNSFNVENPKGVFPFLLNDLTYKGQFPEYKFFSSISLTEYLNLKNQYSKKIWSFKNEAIKYCELDCVSLHQIISKFSILIYNTFKVDAIKKALTLPSLAMRIWKTFFMPKDTVFSISGQPEYNIRQSFTGGAVDVYIPHNSGNETLYSYDVNALYPYVMLKNPMPTGKPIAFDGNIRKINQQAFGFFYCKITSPEYLEHPLLQRHIKTVNGLRTIAGLGSWTGWIFSEEMDNAVKYGYKFEIIKGYQFKKGYIFSDYVNKLYNLRLQYEKGDSMNLIAKLLLNSLYGKFGMKPETIKVEILKNNSEELNKYLEKFNTTIVDIVYLENYTVLIYNNNKILPTEEKVPNLDTDSIHQMDVNVAIASAITAYGRIHMSYFKNNPLFKLFYSDTDSIVIDAPLPEHLVGNELGQLKLEHVIKKAVFLAPKVYGFIDENGTEIIKIKGINHEVASQLHINELENLLIKDSCREFTQTKWFKKVIEGEITVTDIAYTLKVTSNKRQSIYVDDIFNGTEPYNYNDIIKK</sequence>
<comment type="similarity">
    <text evidence="2 10">Belongs to the DNA polymerase type-B family.</text>
</comment>
<feature type="domain" description="DNA-directed DNA polymerase family B mitochondria/virus" evidence="11">
    <location>
        <begin position="90"/>
        <end position="537"/>
    </location>
</feature>
<dbReference type="InterPro" id="IPR036397">
    <property type="entry name" value="RNaseH_sf"/>
</dbReference>
<dbReference type="InterPro" id="IPR012337">
    <property type="entry name" value="RNaseH-like_sf"/>
</dbReference>
<dbReference type="PROSITE" id="PS00116">
    <property type="entry name" value="DNA_POLYMERASE_B"/>
    <property type="match status" value="1"/>
</dbReference>
<keyword evidence="7 10" id="KW-0238">DNA-binding</keyword>
<evidence type="ECO:0000256" key="8">
    <source>
        <dbReference type="ARBA" id="ARBA00023128"/>
    </source>
</evidence>
<dbReference type="InterPro" id="IPR023211">
    <property type="entry name" value="DNA_pol_palm_dom_sf"/>
</dbReference>
<dbReference type="EMBL" id="KY245891">
    <property type="protein sequence ID" value="AQU12774.1"/>
    <property type="molecule type" value="Genomic_DNA"/>
</dbReference>
<dbReference type="EC" id="2.7.7.7" evidence="10"/>
<dbReference type="PIRSF" id="PIRSF006517">
    <property type="entry name" value="DPol_mt_plasmid"/>
    <property type="match status" value="1"/>
</dbReference>
<evidence type="ECO:0000256" key="2">
    <source>
        <dbReference type="ARBA" id="ARBA00005755"/>
    </source>
</evidence>
<dbReference type="SMART" id="SM00486">
    <property type="entry name" value="POLBc"/>
    <property type="match status" value="1"/>
</dbReference>
<reference evidence="12" key="1">
    <citation type="journal article" date="2017" name="Mitochondrial DNA Part B Resour">
        <title>The complete mitochondrial genome of the edible Basidiomycete mushroom Thelephora ganbajun.</title>
        <authorList>
            <person name="Wang P."/>
            <person name="Zhang Y."/>
            <person name="Sha T."/>
            <person name="Xu J."/>
        </authorList>
    </citation>
    <scope>NUCLEOTIDE SEQUENCE</scope>
    <source>
        <strain evidence="12">P2</strain>
        <tissue evidence="12">Fruiting body</tissue>
    </source>
</reference>
<name>A0A343B739_THEGA</name>
<dbReference type="Pfam" id="PF03175">
    <property type="entry name" value="DNA_pol_B_2"/>
    <property type="match status" value="1"/>
</dbReference>
<dbReference type="Gene3D" id="1.10.287.690">
    <property type="entry name" value="Helix hairpin bin"/>
    <property type="match status" value="1"/>
</dbReference>
<keyword evidence="8 12" id="KW-0496">Mitochondrion</keyword>
<evidence type="ECO:0000256" key="9">
    <source>
        <dbReference type="ARBA" id="ARBA00049244"/>
    </source>
</evidence>
<dbReference type="InterPro" id="IPR017964">
    <property type="entry name" value="DNA-dir_DNA_pol_B_CS"/>
</dbReference>
<keyword evidence="3 10" id="KW-0808">Transferase</keyword>
<dbReference type="InterPro" id="IPR015833">
    <property type="entry name" value="DNA-dir_DNA_pol_B_mt_lin_plsmd"/>
</dbReference>
<comment type="subcellular location">
    <subcellularLocation>
        <location evidence="1">Mitochondrion</location>
    </subcellularLocation>
</comment>
<dbReference type="Gene3D" id="3.30.420.10">
    <property type="entry name" value="Ribonuclease H-like superfamily/Ribonuclease H"/>
    <property type="match status" value="1"/>
</dbReference>
<dbReference type="AlphaFoldDB" id="A0A343B739"/>
<dbReference type="GO" id="GO:0003887">
    <property type="term" value="F:DNA-directed DNA polymerase activity"/>
    <property type="evidence" value="ECO:0007669"/>
    <property type="project" value="UniProtKB-KW"/>
</dbReference>
<evidence type="ECO:0000259" key="11">
    <source>
        <dbReference type="Pfam" id="PF03175"/>
    </source>
</evidence>
<organism evidence="12">
    <name type="scientific">Thelephora ganbajun</name>
    <name type="common">Ganba fungus</name>
    <dbReference type="NCBI Taxonomy" id="370292"/>
    <lineage>
        <taxon>Eukaryota</taxon>
        <taxon>Fungi</taxon>
        <taxon>Dikarya</taxon>
        <taxon>Basidiomycota</taxon>
        <taxon>Agaricomycotina</taxon>
        <taxon>Agaricomycetes</taxon>
        <taxon>Thelephorales</taxon>
        <taxon>Thelephoraceae</taxon>
        <taxon>Thelephora</taxon>
    </lineage>
</organism>